<dbReference type="Proteomes" id="UP000622245">
    <property type="component" value="Unassembled WGS sequence"/>
</dbReference>
<evidence type="ECO:0008006" key="3">
    <source>
        <dbReference type="Google" id="ProtNLM"/>
    </source>
</evidence>
<reference evidence="1 2" key="1">
    <citation type="submission" date="2021-01" db="EMBL/GenBank/DDBJ databases">
        <title>Draft genome sequence of Micromonospora sp. strain STR1s_6.</title>
        <authorList>
            <person name="Karlyshev A."/>
            <person name="Jawad R."/>
        </authorList>
    </citation>
    <scope>NUCLEOTIDE SEQUENCE [LARGE SCALE GENOMIC DNA]</scope>
    <source>
        <strain evidence="1 2">STR1S-6</strain>
    </source>
</reference>
<protein>
    <recommendedName>
        <fullName evidence="3">PE domain-containing protein</fullName>
    </recommendedName>
</protein>
<comment type="caution">
    <text evidence="1">The sequence shown here is derived from an EMBL/GenBank/DDBJ whole genome shotgun (WGS) entry which is preliminary data.</text>
</comment>
<evidence type="ECO:0000313" key="2">
    <source>
        <dbReference type="Proteomes" id="UP000622245"/>
    </source>
</evidence>
<dbReference type="Gene3D" id="1.10.287.1060">
    <property type="entry name" value="ESAT-6-like"/>
    <property type="match status" value="1"/>
</dbReference>
<dbReference type="EMBL" id="JAEVHL010000043">
    <property type="protein sequence ID" value="MBM0276100.1"/>
    <property type="molecule type" value="Genomic_DNA"/>
</dbReference>
<organism evidence="1 2">
    <name type="scientific">Micromonospora tarensis</name>
    <dbReference type="NCBI Taxonomy" id="2806100"/>
    <lineage>
        <taxon>Bacteria</taxon>
        <taxon>Bacillati</taxon>
        <taxon>Actinomycetota</taxon>
        <taxon>Actinomycetes</taxon>
        <taxon>Micromonosporales</taxon>
        <taxon>Micromonosporaceae</taxon>
        <taxon>Micromonospora</taxon>
    </lineage>
</organism>
<name>A0ABS1YFB1_9ACTN</name>
<accession>A0ABS1YFB1</accession>
<evidence type="ECO:0000313" key="1">
    <source>
        <dbReference type="EMBL" id="MBM0276100.1"/>
    </source>
</evidence>
<proteinExistence type="predicted"/>
<sequence>MQVDPDALASSGSGLERVAAEFGQALAAFQQELAGFGQPWGGDDIGSLIGAAHEAVAEFAFDCFGTAVDEIGAAGVDLGAMASTYREVEERIRGSFQALQQGFEG</sequence>
<keyword evidence="2" id="KW-1185">Reference proteome</keyword>
<gene>
    <name evidence="1" type="ORF">JM949_11960</name>
</gene>